<sequence>MDPEFKDIPEEILRDSRYMLHFKIIIITGWEGTAHDARIFLTTMRNHALNFPKPHKGKYYLVVTGYPQMDGYLGPYKGERYYLPDFLRGSQPTGYLEVFNHAHFWSMEEKMKDFKRHV</sequence>
<name>A0AAD9WL25_9ROSI</name>
<proteinExistence type="predicted"/>
<evidence type="ECO:0000313" key="2">
    <source>
        <dbReference type="Proteomes" id="UP001280121"/>
    </source>
</evidence>
<dbReference type="Proteomes" id="UP001280121">
    <property type="component" value="Unassembled WGS sequence"/>
</dbReference>
<dbReference type="AlphaFoldDB" id="A0AAD9WL25"/>
<dbReference type="EMBL" id="JANJYI010000009">
    <property type="protein sequence ID" value="KAK2635174.1"/>
    <property type="molecule type" value="Genomic_DNA"/>
</dbReference>
<accession>A0AAD9WL25</accession>
<gene>
    <name evidence="1" type="ORF">Ddye_029966</name>
</gene>
<reference evidence="1" key="1">
    <citation type="journal article" date="2023" name="Plant J.">
        <title>Genome sequences and population genomics provide insights into the demographic history, inbreeding, and mutation load of two 'living fossil' tree species of Dipteronia.</title>
        <authorList>
            <person name="Feng Y."/>
            <person name="Comes H.P."/>
            <person name="Chen J."/>
            <person name="Zhu S."/>
            <person name="Lu R."/>
            <person name="Zhang X."/>
            <person name="Li P."/>
            <person name="Qiu J."/>
            <person name="Olsen K.M."/>
            <person name="Qiu Y."/>
        </authorList>
    </citation>
    <scope>NUCLEOTIDE SEQUENCE</scope>
    <source>
        <strain evidence="1">KIB01</strain>
    </source>
</reference>
<protein>
    <submittedName>
        <fullName evidence="1">Uncharacterized protein</fullName>
    </submittedName>
</protein>
<organism evidence="1 2">
    <name type="scientific">Dipteronia dyeriana</name>
    <dbReference type="NCBI Taxonomy" id="168575"/>
    <lineage>
        <taxon>Eukaryota</taxon>
        <taxon>Viridiplantae</taxon>
        <taxon>Streptophyta</taxon>
        <taxon>Embryophyta</taxon>
        <taxon>Tracheophyta</taxon>
        <taxon>Spermatophyta</taxon>
        <taxon>Magnoliopsida</taxon>
        <taxon>eudicotyledons</taxon>
        <taxon>Gunneridae</taxon>
        <taxon>Pentapetalae</taxon>
        <taxon>rosids</taxon>
        <taxon>malvids</taxon>
        <taxon>Sapindales</taxon>
        <taxon>Sapindaceae</taxon>
        <taxon>Hippocastanoideae</taxon>
        <taxon>Acereae</taxon>
        <taxon>Dipteronia</taxon>
    </lineage>
</organism>
<comment type="caution">
    <text evidence="1">The sequence shown here is derived from an EMBL/GenBank/DDBJ whole genome shotgun (WGS) entry which is preliminary data.</text>
</comment>
<keyword evidence="2" id="KW-1185">Reference proteome</keyword>
<evidence type="ECO:0000313" key="1">
    <source>
        <dbReference type="EMBL" id="KAK2635174.1"/>
    </source>
</evidence>